<dbReference type="EMBL" id="KI912112">
    <property type="protein sequence ID" value="ETS81213.1"/>
    <property type="molecule type" value="Genomic_DNA"/>
</dbReference>
<feature type="compositionally biased region" description="Basic and acidic residues" evidence="1">
    <location>
        <begin position="424"/>
        <end position="439"/>
    </location>
</feature>
<dbReference type="AlphaFoldDB" id="W3X518"/>
<dbReference type="HOGENOM" id="CLU_019694_0_0_1"/>
<keyword evidence="4" id="KW-1185">Reference proteome</keyword>
<protein>
    <recommendedName>
        <fullName evidence="2">DUF7514 domain-containing protein</fullName>
    </recommendedName>
</protein>
<proteinExistence type="predicted"/>
<feature type="compositionally biased region" description="Basic and acidic residues" evidence="1">
    <location>
        <begin position="388"/>
        <end position="399"/>
    </location>
</feature>
<evidence type="ECO:0000256" key="1">
    <source>
        <dbReference type="SAM" id="MobiDB-lite"/>
    </source>
</evidence>
<dbReference type="KEGG" id="pfy:PFICI_06215"/>
<feature type="region of interest" description="Disordered" evidence="1">
    <location>
        <begin position="213"/>
        <end position="608"/>
    </location>
</feature>
<feature type="compositionally biased region" description="Low complexity" evidence="1">
    <location>
        <begin position="331"/>
        <end position="351"/>
    </location>
</feature>
<dbReference type="OMA" id="EVDRWHK"/>
<dbReference type="InParanoid" id="W3X518"/>
<feature type="region of interest" description="Disordered" evidence="1">
    <location>
        <begin position="1"/>
        <end position="45"/>
    </location>
</feature>
<dbReference type="Pfam" id="PF24355">
    <property type="entry name" value="DUF7514"/>
    <property type="match status" value="1"/>
</dbReference>
<evidence type="ECO:0000313" key="4">
    <source>
        <dbReference type="Proteomes" id="UP000030651"/>
    </source>
</evidence>
<gene>
    <name evidence="3" type="ORF">PFICI_06215</name>
</gene>
<dbReference type="Proteomes" id="UP000030651">
    <property type="component" value="Unassembled WGS sequence"/>
</dbReference>
<evidence type="ECO:0000313" key="3">
    <source>
        <dbReference type="EMBL" id="ETS81213.1"/>
    </source>
</evidence>
<dbReference type="PANTHER" id="PTHR39611">
    <property type="entry name" value="HYDROXYPROLINE-RICH GLYCOPROTEIN DZ-HRGP-RELATED"/>
    <property type="match status" value="1"/>
</dbReference>
<dbReference type="RefSeq" id="XP_007832987.1">
    <property type="nucleotide sequence ID" value="XM_007834796.1"/>
</dbReference>
<feature type="domain" description="DUF7514" evidence="2">
    <location>
        <begin position="48"/>
        <end position="207"/>
    </location>
</feature>
<accession>W3X518</accession>
<dbReference type="eggNOG" id="ENOG502SHYC">
    <property type="taxonomic scope" value="Eukaryota"/>
</dbReference>
<feature type="compositionally biased region" description="Pro residues" evidence="1">
    <location>
        <begin position="371"/>
        <end position="381"/>
    </location>
</feature>
<organism evidence="3 4">
    <name type="scientific">Pestalotiopsis fici (strain W106-1 / CGMCC3.15140)</name>
    <dbReference type="NCBI Taxonomy" id="1229662"/>
    <lineage>
        <taxon>Eukaryota</taxon>
        <taxon>Fungi</taxon>
        <taxon>Dikarya</taxon>
        <taxon>Ascomycota</taxon>
        <taxon>Pezizomycotina</taxon>
        <taxon>Sordariomycetes</taxon>
        <taxon>Xylariomycetidae</taxon>
        <taxon>Amphisphaeriales</taxon>
        <taxon>Sporocadaceae</taxon>
        <taxon>Pestalotiopsis</taxon>
    </lineage>
</organism>
<feature type="compositionally biased region" description="Pro residues" evidence="1">
    <location>
        <begin position="21"/>
        <end position="33"/>
    </location>
</feature>
<evidence type="ECO:0000259" key="2">
    <source>
        <dbReference type="Pfam" id="PF24355"/>
    </source>
</evidence>
<dbReference type="PANTHER" id="PTHR39611:SF2">
    <property type="entry name" value="HYDROXYPROLINE-RICH GLYCOPROTEIN DZ-HRGP"/>
    <property type="match status" value="1"/>
</dbReference>
<feature type="compositionally biased region" description="Basic and acidic residues" evidence="1">
    <location>
        <begin position="531"/>
        <end position="581"/>
    </location>
</feature>
<reference evidence="4" key="1">
    <citation type="journal article" date="2015" name="BMC Genomics">
        <title>Genomic and transcriptomic analysis of the endophytic fungus Pestalotiopsis fici reveals its lifestyle and high potential for synthesis of natural products.</title>
        <authorList>
            <person name="Wang X."/>
            <person name="Zhang X."/>
            <person name="Liu L."/>
            <person name="Xiang M."/>
            <person name="Wang W."/>
            <person name="Sun X."/>
            <person name="Che Y."/>
            <person name="Guo L."/>
            <person name="Liu G."/>
            <person name="Guo L."/>
            <person name="Wang C."/>
            <person name="Yin W.B."/>
            <person name="Stadler M."/>
            <person name="Zhang X."/>
            <person name="Liu X."/>
        </authorList>
    </citation>
    <scope>NUCLEOTIDE SEQUENCE [LARGE SCALE GENOMIC DNA]</scope>
    <source>
        <strain evidence="4">W106-1 / CGMCC3.15140</strain>
    </source>
</reference>
<dbReference type="InterPro" id="IPR055936">
    <property type="entry name" value="DUF7514"/>
</dbReference>
<sequence length="608" mass="69621">MATETRTRTQAQEPTSAHPPQTSPPTSPRPQPTNPGQAPPVDGKTFYGYLFNKDRTPKPLLDNLLRAIAKYTETEIGDKNRPLLDKAKLAAFYKAVGGDYDSLFVKAPDKSISYIWQALGVQHTLQPTENDFEPPSIPALTLKGFARWQSLQILLGPEEHVPFIQYAVRNWALKHPVTGAPFPVDLPAEAFPKVCDPEIDRWHKDCAKRLKHDAAPAVDRPAPTHPPDPRVHFNHVHASGPSHHGPAMDSYFDRTRPSVPFVHVQGRPGVHHSQSTRKHRVDSSSSSSSPDERARRRRSFSDYPSPIHEKVRHSVHLDPHRPPPVRRHSSQPRQDPIPGSDSDSDDVPASPRTRIHRPVRPPVASVRVFPPDSPVTPPAPQGPARSSHRTELRQPDSRRRSMPPGHFGFRQKVMSFLPGSGSNDRQRSPSSRSDRDSDSRPNSARLRHEHGSVRLNQRYSDEAFSPMDSDSDVSPRHRYHRDREHEREREREREREKARLREIEDERERRSRKDHAHLRPGISRRTSSAADVERRSREWDVRDRLRERDRVRDHGREPREPRTSGETHRRSWRERDERERGTSPVVGVSGRKYPAENPKPGWPSHYET</sequence>
<dbReference type="GeneID" id="19271228"/>
<name>W3X518_PESFW</name>
<dbReference type="OrthoDB" id="5420895at2759"/>
<dbReference type="STRING" id="1229662.W3X518"/>
<feature type="compositionally biased region" description="Basic and acidic residues" evidence="1">
    <location>
        <begin position="481"/>
        <end position="511"/>
    </location>
</feature>